<comment type="catalytic activity">
    <reaction evidence="9">
        <text>L-threonyl-[protein] + ATP = O-phospho-L-threonyl-[protein] + ADP + H(+)</text>
        <dbReference type="Rhea" id="RHEA:46608"/>
        <dbReference type="Rhea" id="RHEA-COMP:11060"/>
        <dbReference type="Rhea" id="RHEA-COMP:11605"/>
        <dbReference type="ChEBI" id="CHEBI:15378"/>
        <dbReference type="ChEBI" id="CHEBI:30013"/>
        <dbReference type="ChEBI" id="CHEBI:30616"/>
        <dbReference type="ChEBI" id="CHEBI:61977"/>
        <dbReference type="ChEBI" id="CHEBI:456216"/>
        <dbReference type="EC" id="2.7.11.1"/>
    </reaction>
</comment>
<dbReference type="PANTHER" id="PTHR43895">
    <property type="entry name" value="CALCIUM/CALMODULIN-DEPENDENT PROTEIN KINASE KINASE-RELATED"/>
    <property type="match status" value="1"/>
</dbReference>
<dbReference type="InterPro" id="IPR008271">
    <property type="entry name" value="Ser/Thr_kinase_AS"/>
</dbReference>
<dbReference type="InterPro" id="IPR004041">
    <property type="entry name" value="NAF_dom"/>
</dbReference>
<evidence type="ECO:0000256" key="8">
    <source>
        <dbReference type="ARBA" id="ARBA00023211"/>
    </source>
</evidence>
<evidence type="ECO:0000256" key="6">
    <source>
        <dbReference type="ARBA" id="ARBA00022777"/>
    </source>
</evidence>
<dbReference type="SMART" id="SM00220">
    <property type="entry name" value="S_TKc"/>
    <property type="match status" value="1"/>
</dbReference>
<feature type="domain" description="Protein kinase" evidence="12">
    <location>
        <begin position="28"/>
        <end position="283"/>
    </location>
</feature>
<evidence type="ECO:0000259" key="13">
    <source>
        <dbReference type="PROSITE" id="PS50816"/>
    </source>
</evidence>
<dbReference type="Proteomes" id="UP001055439">
    <property type="component" value="Chromosome 6"/>
</dbReference>
<evidence type="ECO:0000259" key="12">
    <source>
        <dbReference type="PROSITE" id="PS50011"/>
    </source>
</evidence>
<dbReference type="FunFam" id="3.30.200.20:FF:000042">
    <property type="entry name" value="Aurora kinase A"/>
    <property type="match status" value="1"/>
</dbReference>
<dbReference type="SUPFAM" id="SSF56112">
    <property type="entry name" value="Protein kinase-like (PK-like)"/>
    <property type="match status" value="1"/>
</dbReference>
<dbReference type="InterPro" id="IPR018451">
    <property type="entry name" value="NAF/FISL_domain"/>
</dbReference>
<feature type="binding site" evidence="11">
    <location>
        <position position="57"/>
    </location>
    <ligand>
        <name>ATP</name>
        <dbReference type="ChEBI" id="CHEBI:30616"/>
    </ligand>
</feature>
<keyword evidence="7 11" id="KW-0067">ATP-binding</keyword>
<evidence type="ECO:0000256" key="2">
    <source>
        <dbReference type="ARBA" id="ARBA00012513"/>
    </source>
</evidence>
<organism evidence="14 15">
    <name type="scientific">Musa troglodytarum</name>
    <name type="common">fe'i banana</name>
    <dbReference type="NCBI Taxonomy" id="320322"/>
    <lineage>
        <taxon>Eukaryota</taxon>
        <taxon>Viridiplantae</taxon>
        <taxon>Streptophyta</taxon>
        <taxon>Embryophyta</taxon>
        <taxon>Tracheophyta</taxon>
        <taxon>Spermatophyta</taxon>
        <taxon>Magnoliopsida</taxon>
        <taxon>Liliopsida</taxon>
        <taxon>Zingiberales</taxon>
        <taxon>Musaceae</taxon>
        <taxon>Musa</taxon>
    </lineage>
</organism>
<keyword evidence="5 11" id="KW-0547">Nucleotide-binding</keyword>
<dbReference type="GO" id="GO:0004674">
    <property type="term" value="F:protein serine/threonine kinase activity"/>
    <property type="evidence" value="ECO:0007669"/>
    <property type="project" value="UniProtKB-KW"/>
</dbReference>
<dbReference type="Pfam" id="PF00069">
    <property type="entry name" value="Pkinase"/>
    <property type="match status" value="1"/>
</dbReference>
<evidence type="ECO:0000256" key="5">
    <source>
        <dbReference type="ARBA" id="ARBA00022741"/>
    </source>
</evidence>
<dbReference type="PROSITE" id="PS50011">
    <property type="entry name" value="PROTEIN_KINASE_DOM"/>
    <property type="match status" value="1"/>
</dbReference>
<keyword evidence="4" id="KW-0808">Transferase</keyword>
<dbReference type="EC" id="2.7.11.1" evidence="2"/>
<dbReference type="GO" id="GO:0007165">
    <property type="term" value="P:signal transduction"/>
    <property type="evidence" value="ECO:0007669"/>
    <property type="project" value="InterPro"/>
</dbReference>
<dbReference type="PANTHER" id="PTHR43895:SF33">
    <property type="entry name" value="PROTEIN KINASE DOMAIN-CONTAINING PROTEIN"/>
    <property type="match status" value="1"/>
</dbReference>
<dbReference type="OrthoDB" id="193931at2759"/>
<evidence type="ECO:0000256" key="4">
    <source>
        <dbReference type="ARBA" id="ARBA00022679"/>
    </source>
</evidence>
<dbReference type="GO" id="GO:0005524">
    <property type="term" value="F:ATP binding"/>
    <property type="evidence" value="ECO:0007669"/>
    <property type="project" value="UniProtKB-UniRule"/>
</dbReference>
<evidence type="ECO:0000256" key="3">
    <source>
        <dbReference type="ARBA" id="ARBA00022527"/>
    </source>
</evidence>
<dbReference type="InterPro" id="IPR000719">
    <property type="entry name" value="Prot_kinase_dom"/>
</dbReference>
<evidence type="ECO:0000256" key="9">
    <source>
        <dbReference type="ARBA" id="ARBA00047899"/>
    </source>
</evidence>
<dbReference type="FunFam" id="1.10.510.10:FF:000653">
    <property type="entry name" value="Non-specific serine/threonine protein kinase"/>
    <property type="match status" value="1"/>
</dbReference>
<keyword evidence="8" id="KW-0464">Manganese</keyword>
<protein>
    <recommendedName>
        <fullName evidence="2">non-specific serine/threonine protein kinase</fullName>
        <ecNumber evidence="2">2.7.11.1</ecNumber>
    </recommendedName>
</protein>
<proteinExistence type="inferred from homology"/>
<evidence type="ECO:0000256" key="11">
    <source>
        <dbReference type="PROSITE-ProRule" id="PRU10141"/>
    </source>
</evidence>
<keyword evidence="3" id="KW-0723">Serine/threonine-protein kinase</keyword>
<dbReference type="EMBL" id="CP097508">
    <property type="protein sequence ID" value="URE10854.1"/>
    <property type="molecule type" value="Genomic_DNA"/>
</dbReference>
<comment type="similarity">
    <text evidence="1">Belongs to the protein kinase superfamily. CAMK Ser/Thr protein kinase family. SNF1 subfamily.</text>
</comment>
<keyword evidence="6 14" id="KW-0418">Kinase</keyword>
<dbReference type="PROSITE" id="PS00108">
    <property type="entry name" value="PROTEIN_KINASE_ST"/>
    <property type="match status" value="1"/>
</dbReference>
<feature type="domain" description="NAF" evidence="13">
    <location>
        <begin position="306"/>
        <end position="330"/>
    </location>
</feature>
<dbReference type="PROSITE" id="PS00107">
    <property type="entry name" value="PROTEIN_KINASE_ATP"/>
    <property type="match status" value="1"/>
</dbReference>
<dbReference type="Gene3D" id="3.30.310.80">
    <property type="entry name" value="Kinase associated domain 1, KA1"/>
    <property type="match status" value="1"/>
</dbReference>
<comment type="catalytic activity">
    <reaction evidence="10">
        <text>L-seryl-[protein] + ATP = O-phospho-L-seryl-[protein] + ADP + H(+)</text>
        <dbReference type="Rhea" id="RHEA:17989"/>
        <dbReference type="Rhea" id="RHEA-COMP:9863"/>
        <dbReference type="Rhea" id="RHEA-COMP:11604"/>
        <dbReference type="ChEBI" id="CHEBI:15378"/>
        <dbReference type="ChEBI" id="CHEBI:29999"/>
        <dbReference type="ChEBI" id="CHEBI:30616"/>
        <dbReference type="ChEBI" id="CHEBI:83421"/>
        <dbReference type="ChEBI" id="CHEBI:456216"/>
        <dbReference type="EC" id="2.7.11.1"/>
    </reaction>
</comment>
<evidence type="ECO:0000256" key="7">
    <source>
        <dbReference type="ARBA" id="ARBA00022840"/>
    </source>
</evidence>
<keyword evidence="15" id="KW-1185">Reference proteome</keyword>
<dbReference type="PROSITE" id="PS50816">
    <property type="entry name" value="NAF"/>
    <property type="match status" value="1"/>
</dbReference>
<evidence type="ECO:0000256" key="1">
    <source>
        <dbReference type="ARBA" id="ARBA00006234"/>
    </source>
</evidence>
<evidence type="ECO:0000256" key="10">
    <source>
        <dbReference type="ARBA" id="ARBA00048679"/>
    </source>
</evidence>
<dbReference type="AlphaFoldDB" id="A0A9E7GF58"/>
<evidence type="ECO:0000313" key="14">
    <source>
        <dbReference type="EMBL" id="URE10854.1"/>
    </source>
</evidence>
<dbReference type="Pfam" id="PF03822">
    <property type="entry name" value="NAF"/>
    <property type="match status" value="1"/>
</dbReference>
<accession>A0A9E7GF58</accession>
<reference evidence="14" key="1">
    <citation type="submission" date="2022-05" db="EMBL/GenBank/DDBJ databases">
        <title>The Musa troglodytarum L. genome provides insights into the mechanism of non-climacteric behaviour and enrichment of carotenoids.</title>
        <authorList>
            <person name="Wang J."/>
        </authorList>
    </citation>
    <scope>NUCLEOTIDE SEQUENCE</scope>
    <source>
        <tissue evidence="14">Leaf</tissue>
    </source>
</reference>
<sequence length="607" mass="66661">MDRLRPCKLSSAPVANSKRQREVLLGRYELGHLLGRGTFAKVYLARSVSDGAAVAIKVLDKPELVGTGMARSVLTEVAAMRRLAHPNILKLHEVMATRSKIYLVMEHAPGGDLLAYVARRGGLLPEHAARRYFQQLVSALDYCHARGVAHRDLKPQNLLLDRDGNLKISDFGLAALPEQLRDGRLQTACGTPAYTAPEVIRRKGYDGAKADAWSCGVILFVLLAGSLPFDDANLALMYRRIHKRDYAFPKWVSPPARRLLYRLLDPNPETRITIAALMEHPWLKRSLSLDSQLSSLVDQPPTTRDYITPVMNAFDIILLSLGLDLSGLFDEAKNKKEKRFSSTHSIEKIMERISETGEKLGFVVERRKGSAGGVVAPGLSRQGSILSVAVSEVALPLMLVEMRLEDCSGSSSSGGDEEGFSWEDLKAELGDMVGGADEHHQPSSTSIQELVLHTIQLDMGGFILFRLAMDKNTSVFLGDLHFGACRELQSSRLTPPSKLSPACVVCPDSSRPLTLHGKKRYGVDRERFTYRRVCPKLPKPEVPQTAAPPSLPACRHAATPSARALFFPTLLFSIFPYPLRYRVAPPAPCPPTLLPPSLAPCSASSLP</sequence>
<dbReference type="InterPro" id="IPR011009">
    <property type="entry name" value="Kinase-like_dom_sf"/>
</dbReference>
<dbReference type="InterPro" id="IPR017441">
    <property type="entry name" value="Protein_kinase_ATP_BS"/>
</dbReference>
<name>A0A9E7GF58_9LILI</name>
<gene>
    <name evidence="14" type="ORF">MUK42_24326</name>
</gene>
<evidence type="ECO:0000313" key="15">
    <source>
        <dbReference type="Proteomes" id="UP001055439"/>
    </source>
</evidence>
<dbReference type="Gene3D" id="1.10.510.10">
    <property type="entry name" value="Transferase(Phosphotransferase) domain 1"/>
    <property type="match status" value="1"/>
</dbReference>